<dbReference type="Pfam" id="PF01029">
    <property type="entry name" value="NusB"/>
    <property type="match status" value="1"/>
</dbReference>
<evidence type="ECO:0000313" key="9">
    <source>
        <dbReference type="EMBL" id="OKL54306.1"/>
    </source>
</evidence>
<dbReference type="GO" id="GO:0005829">
    <property type="term" value="C:cytosol"/>
    <property type="evidence" value="ECO:0007669"/>
    <property type="project" value="TreeGrafter"/>
</dbReference>
<dbReference type="GO" id="GO:0031564">
    <property type="term" value="P:transcription antitermination"/>
    <property type="evidence" value="ECO:0007669"/>
    <property type="project" value="UniProtKB-KW"/>
</dbReference>
<keyword evidence="3 6" id="KW-0694">RNA-binding</keyword>
<evidence type="ECO:0000259" key="8">
    <source>
        <dbReference type="Pfam" id="PF01029"/>
    </source>
</evidence>
<gene>
    <name evidence="6" type="primary">nusB</name>
    <name evidence="9" type="ORF">BSZ39_04895</name>
</gene>
<dbReference type="InterPro" id="IPR006027">
    <property type="entry name" value="NusB_RsmB_TIM44"/>
</dbReference>
<dbReference type="InterPro" id="IPR011605">
    <property type="entry name" value="NusB_fam"/>
</dbReference>
<dbReference type="InterPro" id="IPR035926">
    <property type="entry name" value="NusB-like_sf"/>
</dbReference>
<feature type="compositionally biased region" description="Basic and acidic residues" evidence="7">
    <location>
        <begin position="257"/>
        <end position="275"/>
    </location>
</feature>
<evidence type="ECO:0000256" key="4">
    <source>
        <dbReference type="ARBA" id="ARBA00023015"/>
    </source>
</evidence>
<dbReference type="PANTHER" id="PTHR11078">
    <property type="entry name" value="N UTILIZATION SUBSTANCE PROTEIN B-RELATED"/>
    <property type="match status" value="1"/>
</dbReference>
<comment type="function">
    <text evidence="6">Involved in transcription antitermination. Required for transcription of ribosomal RNA (rRNA) genes. Binds specifically to the boxA antiterminator sequence of the ribosomal RNA (rrn) operons.</text>
</comment>
<evidence type="ECO:0000256" key="5">
    <source>
        <dbReference type="ARBA" id="ARBA00023163"/>
    </source>
</evidence>
<dbReference type="PANTHER" id="PTHR11078:SF3">
    <property type="entry name" value="ANTITERMINATION NUSB DOMAIN-CONTAINING PROTEIN"/>
    <property type="match status" value="1"/>
</dbReference>
<evidence type="ECO:0000256" key="2">
    <source>
        <dbReference type="ARBA" id="ARBA00022814"/>
    </source>
</evidence>
<keyword evidence="2 6" id="KW-0889">Transcription antitermination</keyword>
<feature type="region of interest" description="Disordered" evidence="7">
    <location>
        <begin position="185"/>
        <end position="275"/>
    </location>
</feature>
<sequence>MANKKDFTRRTRQRRRAIDVLYEVDQRGRLSAGAIHKLAERRTSEHPTQTGLPGYSRTIVDGVADHLAHIDYAISSYAHGWSLDRMPVVDRAILRVAIWEILYAGDITPAVAIDEAVKIAKLISTDNSPGFINGLLDTIATVKPGLLAQETELSAVEDDYTPSFDDSDFASDVDFADEIYDDEEYDAALDDGSPLGEDVVDREEVAPESGEKPSEEEPAADEEEESEPEADAADAEPSEQDGPADEVSEDELLADYALRRGSADDDKDDHPTLFD</sequence>
<dbReference type="AlphaFoldDB" id="A0A1Q5Q3A8"/>
<dbReference type="EMBL" id="MQVR01000020">
    <property type="protein sequence ID" value="OKL54306.1"/>
    <property type="molecule type" value="Genomic_DNA"/>
</dbReference>
<evidence type="ECO:0000256" key="6">
    <source>
        <dbReference type="HAMAP-Rule" id="MF_00073"/>
    </source>
</evidence>
<evidence type="ECO:0000256" key="3">
    <source>
        <dbReference type="ARBA" id="ARBA00022884"/>
    </source>
</evidence>
<dbReference type="RefSeq" id="WP_073716262.1">
    <property type="nucleotide sequence ID" value="NZ_MQVR01000020.1"/>
</dbReference>
<dbReference type="HAMAP" id="MF_00073">
    <property type="entry name" value="NusB"/>
    <property type="match status" value="1"/>
</dbReference>
<keyword evidence="10" id="KW-1185">Reference proteome</keyword>
<dbReference type="Proteomes" id="UP000185628">
    <property type="component" value="Unassembled WGS sequence"/>
</dbReference>
<accession>A0A1Q5Q3A8</accession>
<feature type="compositionally biased region" description="Basic and acidic residues" evidence="7">
    <location>
        <begin position="202"/>
        <end position="215"/>
    </location>
</feature>
<reference evidence="10" key="1">
    <citation type="submission" date="2016-12" db="EMBL/GenBank/DDBJ databases">
        <authorList>
            <person name="Meng X."/>
        </authorList>
    </citation>
    <scope>NUCLEOTIDE SEQUENCE [LARGE SCALE GENOMIC DNA]</scope>
    <source>
        <strain evidence="10">DSM 19116</strain>
    </source>
</reference>
<name>A0A1Q5Q3A8_9ACTO</name>
<protein>
    <recommendedName>
        <fullName evidence="6">Transcription antitermination protein NusB</fullName>
    </recommendedName>
    <alternativeName>
        <fullName evidence="6">Antitermination factor NusB</fullName>
    </alternativeName>
</protein>
<keyword evidence="5 6" id="KW-0804">Transcription</keyword>
<dbReference type="GO" id="GO:0006353">
    <property type="term" value="P:DNA-templated transcription termination"/>
    <property type="evidence" value="ECO:0007669"/>
    <property type="project" value="UniProtKB-UniRule"/>
</dbReference>
<feature type="domain" description="NusB/RsmB/TIM44" evidence="8">
    <location>
        <begin position="12"/>
        <end position="140"/>
    </location>
</feature>
<feature type="compositionally biased region" description="Acidic residues" evidence="7">
    <location>
        <begin position="216"/>
        <end position="253"/>
    </location>
</feature>
<comment type="similarity">
    <text evidence="1 6">Belongs to the NusB family.</text>
</comment>
<keyword evidence="4 6" id="KW-0805">Transcription regulation</keyword>
<evidence type="ECO:0000256" key="7">
    <source>
        <dbReference type="SAM" id="MobiDB-lite"/>
    </source>
</evidence>
<evidence type="ECO:0000313" key="10">
    <source>
        <dbReference type="Proteomes" id="UP000185628"/>
    </source>
</evidence>
<evidence type="ECO:0000256" key="1">
    <source>
        <dbReference type="ARBA" id="ARBA00005952"/>
    </source>
</evidence>
<proteinExistence type="inferred from homology"/>
<comment type="caution">
    <text evidence="9">The sequence shown here is derived from an EMBL/GenBank/DDBJ whole genome shotgun (WGS) entry which is preliminary data.</text>
</comment>
<dbReference type="Gene3D" id="1.10.940.10">
    <property type="entry name" value="NusB-like"/>
    <property type="match status" value="1"/>
</dbReference>
<dbReference type="NCBIfam" id="TIGR01951">
    <property type="entry name" value="nusB"/>
    <property type="match status" value="1"/>
</dbReference>
<dbReference type="SUPFAM" id="SSF48013">
    <property type="entry name" value="NusB-like"/>
    <property type="match status" value="1"/>
</dbReference>
<organism evidence="9 10">
    <name type="scientific">Bowdeniella nasicola</name>
    <dbReference type="NCBI Taxonomy" id="208480"/>
    <lineage>
        <taxon>Bacteria</taxon>
        <taxon>Bacillati</taxon>
        <taxon>Actinomycetota</taxon>
        <taxon>Actinomycetes</taxon>
        <taxon>Actinomycetales</taxon>
        <taxon>Actinomycetaceae</taxon>
        <taxon>Bowdeniella</taxon>
    </lineage>
</organism>
<dbReference type="GO" id="GO:0003723">
    <property type="term" value="F:RNA binding"/>
    <property type="evidence" value="ECO:0007669"/>
    <property type="project" value="UniProtKB-UniRule"/>
</dbReference>